<dbReference type="AlphaFoldDB" id="A0A157T318"/>
<protein>
    <submittedName>
        <fullName evidence="1">Uncharacterized protein</fullName>
    </submittedName>
</protein>
<proteinExistence type="predicted"/>
<sequence length="42" mass="4656">MDINANEILRNLVDEMLSDVENIPELLQGLSKILSKIGSSKD</sequence>
<dbReference type="EMBL" id="LT549890">
    <property type="protein sequence ID" value="SAI85630.1"/>
    <property type="molecule type" value="Genomic_DNA"/>
</dbReference>
<evidence type="ECO:0000313" key="2">
    <source>
        <dbReference type="Proteomes" id="UP000076770"/>
    </source>
</evidence>
<reference evidence="2" key="1">
    <citation type="submission" date="2016-04" db="EMBL/GenBank/DDBJ databases">
        <authorList>
            <person name="Shah S.A."/>
            <person name="Garrett R.A."/>
        </authorList>
    </citation>
    <scope>NUCLEOTIDE SEQUENCE [LARGE SCALE GENOMIC DNA]</scope>
    <source>
        <strain evidence="2">ATCC 35091 / DSM 1616 / JCM 8930 / NBRC 15331 / P1</strain>
    </source>
</reference>
<organism evidence="1 2">
    <name type="scientific">Saccharolobus solfataricus</name>
    <name type="common">Sulfolobus solfataricus</name>
    <dbReference type="NCBI Taxonomy" id="2287"/>
    <lineage>
        <taxon>Archaea</taxon>
        <taxon>Thermoproteota</taxon>
        <taxon>Thermoprotei</taxon>
        <taxon>Sulfolobales</taxon>
        <taxon>Sulfolobaceae</taxon>
        <taxon>Saccharolobus</taxon>
    </lineage>
</organism>
<evidence type="ECO:0000313" key="1">
    <source>
        <dbReference type="EMBL" id="SAI85630.1"/>
    </source>
</evidence>
<gene>
    <name evidence="1" type="ORF">SSOP1_2076</name>
</gene>
<accession>A0A157T318</accession>
<dbReference type="Proteomes" id="UP000076770">
    <property type="component" value="Chromosome i"/>
</dbReference>
<name>A0A157T318_SACSO</name>